<evidence type="ECO:0000256" key="1">
    <source>
        <dbReference type="SAM" id="MobiDB-lite"/>
    </source>
</evidence>
<comment type="caution">
    <text evidence="4">The sequence shown here is derived from an EMBL/GenBank/DDBJ whole genome shotgun (WGS) entry which is preliminary data.</text>
</comment>
<proteinExistence type="predicted"/>
<evidence type="ECO:0000259" key="3">
    <source>
        <dbReference type="Pfam" id="PF23213"/>
    </source>
</evidence>
<feature type="region of interest" description="Disordered" evidence="1">
    <location>
        <begin position="1"/>
        <end position="20"/>
    </location>
</feature>
<gene>
    <name evidence="4" type="ORF">FPZ12_026775</name>
</gene>
<organism evidence="4 5">
    <name type="scientific">Amycolatopsis acidicola</name>
    <dbReference type="NCBI Taxonomy" id="2596893"/>
    <lineage>
        <taxon>Bacteria</taxon>
        <taxon>Bacillati</taxon>
        <taxon>Actinomycetota</taxon>
        <taxon>Actinomycetes</taxon>
        <taxon>Pseudonocardiales</taxon>
        <taxon>Pseudonocardiaceae</taxon>
        <taxon>Amycolatopsis</taxon>
    </lineage>
</organism>
<name>A0A5N0UVD0_9PSEU</name>
<feature type="domain" description="DUF7065" evidence="3">
    <location>
        <begin position="9"/>
        <end position="166"/>
    </location>
</feature>
<evidence type="ECO:0000259" key="2">
    <source>
        <dbReference type="Pfam" id="PF23212"/>
    </source>
</evidence>
<dbReference type="AlphaFoldDB" id="A0A5N0UVD0"/>
<dbReference type="EMBL" id="VMNW02000046">
    <property type="protein sequence ID" value="KAA9156776.1"/>
    <property type="molecule type" value="Genomic_DNA"/>
</dbReference>
<dbReference type="InterPro" id="IPR055493">
    <property type="entry name" value="DUF7065"/>
</dbReference>
<dbReference type="InterPro" id="IPR055492">
    <property type="entry name" value="DUF7064"/>
</dbReference>
<accession>A0A5N0UVD0</accession>
<feature type="domain" description="DUF7064" evidence="2">
    <location>
        <begin position="173"/>
        <end position="282"/>
    </location>
</feature>
<keyword evidence="5" id="KW-1185">Reference proteome</keyword>
<evidence type="ECO:0000313" key="5">
    <source>
        <dbReference type="Proteomes" id="UP000319769"/>
    </source>
</evidence>
<dbReference type="Pfam" id="PF23213">
    <property type="entry name" value="DUF7065"/>
    <property type="match status" value="1"/>
</dbReference>
<dbReference type="Proteomes" id="UP000319769">
    <property type="component" value="Unassembled WGS sequence"/>
</dbReference>
<dbReference type="RefSeq" id="WP_144757639.1">
    <property type="nucleotide sequence ID" value="NZ_VMNW02000046.1"/>
</dbReference>
<dbReference type="OrthoDB" id="7054648at2"/>
<sequence length="299" mass="32987">MLKTDFDLDDLAAHQPPDDDPRWQESFCIVWHDPATRSGGNHHFSLWRNQRRADIWSWLVLDGVEVGREQINEIAIPDGGFEDFRVGGLRLRTYGDFGKFRLDVEHGDVKAAIDYHAYSPPVELDYARGGASLGKRHIETLGAVDVEIAGRQLTGVAFQDHSWGNRELGRNPAGQFMFAVFGPDLMTSVFLRQTLTGLDQDGWILRNGALEQIQRATIAAEVGNDGLFPIRSRCDIWTATGGTRVNGTFQTGAVEGGIGLLAGDGLMEFETGGRLGGGMLELKPLRAPLPEHQRILNLP</sequence>
<protein>
    <recommendedName>
        <fullName evidence="6">AttH domain-containing protein</fullName>
    </recommendedName>
</protein>
<dbReference type="SUPFAM" id="SSF159245">
    <property type="entry name" value="AttH-like"/>
    <property type="match status" value="1"/>
</dbReference>
<evidence type="ECO:0008006" key="6">
    <source>
        <dbReference type="Google" id="ProtNLM"/>
    </source>
</evidence>
<reference evidence="4" key="1">
    <citation type="submission" date="2019-09" db="EMBL/GenBank/DDBJ databases">
        <authorList>
            <person name="Teo W.F.A."/>
            <person name="Duangmal K."/>
        </authorList>
    </citation>
    <scope>NUCLEOTIDE SEQUENCE [LARGE SCALE GENOMIC DNA]</scope>
    <source>
        <strain evidence="4">K81G1</strain>
    </source>
</reference>
<evidence type="ECO:0000313" key="4">
    <source>
        <dbReference type="EMBL" id="KAA9156776.1"/>
    </source>
</evidence>
<dbReference type="Pfam" id="PF23212">
    <property type="entry name" value="DUF7064"/>
    <property type="match status" value="1"/>
</dbReference>